<dbReference type="Proteomes" id="UP001574169">
    <property type="component" value="Unassembled WGS sequence"/>
</dbReference>
<gene>
    <name evidence="1" type="ORF">AAGV28_15330</name>
</gene>
<proteinExistence type="predicted"/>
<comment type="caution">
    <text evidence="1">The sequence shown here is derived from an EMBL/GenBank/DDBJ whole genome shotgun (WGS) entry which is preliminary data.</text>
</comment>
<evidence type="ECO:0000313" key="1">
    <source>
        <dbReference type="EMBL" id="MFA9192744.1"/>
    </source>
</evidence>
<keyword evidence="2" id="KW-1185">Reference proteome</keyword>
<reference evidence="1 2" key="1">
    <citation type="submission" date="2024-04" db="EMBL/GenBank/DDBJ databases">
        <title>New Clade of Flavobacterium.</title>
        <authorList>
            <person name="Matos L."/>
            <person name="Proenca D.N."/>
            <person name="Fransisco R.M."/>
            <person name="Chung A.P."/>
            <person name="Maccario L."/>
            <person name="Sorensen S.J."/>
            <person name="Morais P.V."/>
        </authorList>
    </citation>
    <scope>NUCLEOTIDE SEQUENCE [LARGE SCALE GENOMIC DNA]</scope>
    <source>
        <strain evidence="1 2">FZUC8N2.13</strain>
    </source>
</reference>
<dbReference type="Gene3D" id="2.60.120.590">
    <property type="entry name" value="Alpha-ketoglutarate-dependent dioxygenase AlkB-like"/>
    <property type="match status" value="1"/>
</dbReference>
<name>A0ABV4TF30_9FLAO</name>
<dbReference type="EMBL" id="JBCFQL010000023">
    <property type="protein sequence ID" value="MFA9192744.1"/>
    <property type="molecule type" value="Genomic_DNA"/>
</dbReference>
<sequence>MIVSQFENRICKDKNILVVLNENEENNSELQNLIDNFCGTVINNFSEIQKANNDIKIYGCGDFSITENVETEFYIIQDLSTNYENRINEKIQLISLGEVPIIISNSGVYFRNLFSENDYFNKIKSEHEFQHLTESNKESKAFRTGIYLTEVLKEIENNTEVLNFHLLRCSSNFTGPTDNFRATDHFIINKLNESVKFVFEKGTKLNHVLAQIYENTKKSEDSGKEIKAKIKAHSDKTKDMPKEGLIAFCTFYDRTEFTDLKPSKTDKFDLCYKQITGLTKLHFKLKNTVNDESLEKEFSVTLYPNSAFLIPLSTNRLYTHEIRPSMLNVERIPVRMGYVVRCSNVEAKYMNNETFIKENGSLIKLEPMTLNSIENLRTSYVEENKTENVVEYGKVHFSMNLGDYEKPIY</sequence>
<dbReference type="InterPro" id="IPR037151">
    <property type="entry name" value="AlkB-like_sf"/>
</dbReference>
<dbReference type="RefSeq" id="WP_373407631.1">
    <property type="nucleotide sequence ID" value="NZ_JBCFQL010000023.1"/>
</dbReference>
<evidence type="ECO:0000313" key="2">
    <source>
        <dbReference type="Proteomes" id="UP001574169"/>
    </source>
</evidence>
<accession>A0ABV4TF30</accession>
<evidence type="ECO:0008006" key="3">
    <source>
        <dbReference type="Google" id="ProtNLM"/>
    </source>
</evidence>
<protein>
    <recommendedName>
        <fullName evidence="3">2OG-Fe(II) oxygenase superfamily protein</fullName>
    </recommendedName>
</protein>
<organism evidence="1 2">
    <name type="scientific">Flavobacterium zubiriense</name>
    <dbReference type="NCBI Taxonomy" id="3138075"/>
    <lineage>
        <taxon>Bacteria</taxon>
        <taxon>Pseudomonadati</taxon>
        <taxon>Bacteroidota</taxon>
        <taxon>Flavobacteriia</taxon>
        <taxon>Flavobacteriales</taxon>
        <taxon>Flavobacteriaceae</taxon>
        <taxon>Flavobacterium</taxon>
    </lineage>
</organism>